<evidence type="ECO:0000313" key="2">
    <source>
        <dbReference type="EnsemblPlants" id="OBART10G18010.1"/>
    </source>
</evidence>
<organism evidence="2">
    <name type="scientific">Oryza barthii</name>
    <dbReference type="NCBI Taxonomy" id="65489"/>
    <lineage>
        <taxon>Eukaryota</taxon>
        <taxon>Viridiplantae</taxon>
        <taxon>Streptophyta</taxon>
        <taxon>Embryophyta</taxon>
        <taxon>Tracheophyta</taxon>
        <taxon>Spermatophyta</taxon>
        <taxon>Magnoliopsida</taxon>
        <taxon>Liliopsida</taxon>
        <taxon>Poales</taxon>
        <taxon>Poaceae</taxon>
        <taxon>BOP clade</taxon>
        <taxon>Oryzoideae</taxon>
        <taxon>Oryzeae</taxon>
        <taxon>Oryzinae</taxon>
        <taxon>Oryza</taxon>
    </lineage>
</organism>
<dbReference type="HOGENOM" id="CLU_164337_0_0_1"/>
<sequence length="114" mass="11872">MRLRSMGMLRLRPSTLALMAVQRQTAASRSTRPSSSEQQGSYGDTAPTLALTRPSTLAHTCSFSASRGHDDPPPYAGGFGEGQSGQATAMATTRRLTASTSAAFAAIAAIIELV</sequence>
<accession>A0A0D3HGG1</accession>
<keyword evidence="3" id="KW-1185">Reference proteome</keyword>
<proteinExistence type="predicted"/>
<reference evidence="2" key="1">
    <citation type="journal article" date="2009" name="Rice">
        <title>De Novo Next Generation Sequencing of Plant Genomes.</title>
        <authorList>
            <person name="Rounsley S."/>
            <person name="Marri P.R."/>
            <person name="Yu Y."/>
            <person name="He R."/>
            <person name="Sisneros N."/>
            <person name="Goicoechea J.L."/>
            <person name="Lee S.J."/>
            <person name="Angelova A."/>
            <person name="Kudrna D."/>
            <person name="Luo M."/>
            <person name="Affourtit J."/>
            <person name="Desany B."/>
            <person name="Knight J."/>
            <person name="Niazi F."/>
            <person name="Egholm M."/>
            <person name="Wing R.A."/>
        </authorList>
    </citation>
    <scope>NUCLEOTIDE SEQUENCE [LARGE SCALE GENOMIC DNA]</scope>
    <source>
        <strain evidence="2">cv. IRGC 105608</strain>
    </source>
</reference>
<dbReference type="Gramene" id="OBART10G18010.1">
    <property type="protein sequence ID" value="OBART10G18010.1"/>
    <property type="gene ID" value="OBART10G18010"/>
</dbReference>
<dbReference type="Proteomes" id="UP000026960">
    <property type="component" value="Chromosome 10"/>
</dbReference>
<evidence type="ECO:0000256" key="1">
    <source>
        <dbReference type="SAM" id="MobiDB-lite"/>
    </source>
</evidence>
<name>A0A0D3HGG1_9ORYZ</name>
<dbReference type="eggNOG" id="ENOG502T083">
    <property type="taxonomic scope" value="Eukaryota"/>
</dbReference>
<feature type="region of interest" description="Disordered" evidence="1">
    <location>
        <begin position="21"/>
        <end position="49"/>
    </location>
</feature>
<feature type="compositionally biased region" description="Low complexity" evidence="1">
    <location>
        <begin position="25"/>
        <end position="36"/>
    </location>
</feature>
<protein>
    <submittedName>
        <fullName evidence="2">Uncharacterized protein</fullName>
    </submittedName>
</protein>
<reference evidence="2" key="2">
    <citation type="submission" date="2015-03" db="UniProtKB">
        <authorList>
            <consortium name="EnsemblPlants"/>
        </authorList>
    </citation>
    <scope>IDENTIFICATION</scope>
</reference>
<dbReference type="EnsemblPlants" id="OBART10G18010.1">
    <property type="protein sequence ID" value="OBART10G18010.1"/>
    <property type="gene ID" value="OBART10G18010"/>
</dbReference>
<dbReference type="PaxDb" id="65489-OBART10G18010.1"/>
<dbReference type="AlphaFoldDB" id="A0A0D3HGG1"/>
<feature type="region of interest" description="Disordered" evidence="1">
    <location>
        <begin position="62"/>
        <end position="86"/>
    </location>
</feature>
<evidence type="ECO:0000313" key="3">
    <source>
        <dbReference type="Proteomes" id="UP000026960"/>
    </source>
</evidence>